<dbReference type="Gene3D" id="2.40.10.10">
    <property type="entry name" value="Trypsin-like serine proteases"/>
    <property type="match status" value="2"/>
</dbReference>
<dbReference type="InterPro" id="IPR009003">
    <property type="entry name" value="Peptidase_S1_PA"/>
</dbReference>
<feature type="transmembrane region" description="Helical" evidence="5">
    <location>
        <begin position="104"/>
        <end position="130"/>
    </location>
</feature>
<keyword evidence="5" id="KW-0812">Transmembrane</keyword>
<evidence type="ECO:0000256" key="2">
    <source>
        <dbReference type="ARBA" id="ARBA00022670"/>
    </source>
</evidence>
<dbReference type="Proteomes" id="UP000002247">
    <property type="component" value="Chromosome"/>
</dbReference>
<gene>
    <name evidence="7" type="ordered locus">Srot_1264</name>
</gene>
<keyword evidence="3" id="KW-0378">Hydrolase</keyword>
<dbReference type="PANTHER" id="PTHR43343">
    <property type="entry name" value="PEPTIDASE S12"/>
    <property type="match status" value="1"/>
</dbReference>
<feature type="compositionally biased region" description="Low complexity" evidence="4">
    <location>
        <begin position="54"/>
        <end position="74"/>
    </location>
</feature>
<organism evidence="7 8">
    <name type="scientific">Segniliparus rotundus (strain ATCC BAA-972 / CDC 1076 / CIP 108378 / DSM 44985 / JCM 13578)</name>
    <dbReference type="NCBI Taxonomy" id="640132"/>
    <lineage>
        <taxon>Bacteria</taxon>
        <taxon>Bacillati</taxon>
        <taxon>Actinomycetota</taxon>
        <taxon>Actinomycetes</taxon>
        <taxon>Mycobacteriales</taxon>
        <taxon>Segniliparaceae</taxon>
        <taxon>Segniliparus</taxon>
    </lineage>
</organism>
<dbReference type="STRING" id="640132.Srot_1264"/>
<dbReference type="PANTHER" id="PTHR43343:SF3">
    <property type="entry name" value="PROTEASE DO-LIKE 8, CHLOROPLASTIC"/>
    <property type="match status" value="1"/>
</dbReference>
<evidence type="ECO:0000256" key="3">
    <source>
        <dbReference type="ARBA" id="ARBA00022801"/>
    </source>
</evidence>
<dbReference type="MEROPS" id="S01.494"/>
<dbReference type="EMBL" id="CP001958">
    <property type="protein sequence ID" value="ADG97734.1"/>
    <property type="molecule type" value="Genomic_DNA"/>
</dbReference>
<dbReference type="KEGG" id="srt:Srot_1264"/>
<dbReference type="SUPFAM" id="SSF50156">
    <property type="entry name" value="PDZ domain-like"/>
    <property type="match status" value="1"/>
</dbReference>
<protein>
    <submittedName>
        <fullName evidence="7">Peptidase S1 and S6 chymotrypsin/Hap</fullName>
    </submittedName>
</protein>
<evidence type="ECO:0000256" key="1">
    <source>
        <dbReference type="ARBA" id="ARBA00010541"/>
    </source>
</evidence>
<keyword evidence="2" id="KW-0645">Protease</keyword>
<dbReference type="OrthoDB" id="9758917at2"/>
<dbReference type="InterPro" id="IPR001940">
    <property type="entry name" value="Peptidase_S1C"/>
</dbReference>
<evidence type="ECO:0000256" key="4">
    <source>
        <dbReference type="SAM" id="MobiDB-lite"/>
    </source>
</evidence>
<dbReference type="SUPFAM" id="SSF50494">
    <property type="entry name" value="Trypsin-like serine proteases"/>
    <property type="match status" value="1"/>
</dbReference>
<dbReference type="InterPro" id="IPR036034">
    <property type="entry name" value="PDZ_sf"/>
</dbReference>
<keyword evidence="8" id="KW-1185">Reference proteome</keyword>
<feature type="compositionally biased region" description="Low complexity" evidence="4">
    <location>
        <begin position="12"/>
        <end position="24"/>
    </location>
</feature>
<dbReference type="Gene3D" id="2.30.42.10">
    <property type="match status" value="1"/>
</dbReference>
<dbReference type="GO" id="GO:0006508">
    <property type="term" value="P:proteolysis"/>
    <property type="evidence" value="ECO:0007669"/>
    <property type="project" value="UniProtKB-KW"/>
</dbReference>
<keyword evidence="5" id="KW-1133">Transmembrane helix</keyword>
<evidence type="ECO:0000313" key="8">
    <source>
        <dbReference type="Proteomes" id="UP000002247"/>
    </source>
</evidence>
<dbReference type="HOGENOM" id="CLU_020120_3_4_11"/>
<dbReference type="InterPro" id="IPR051201">
    <property type="entry name" value="Chloro_Bact_Ser_Proteases"/>
</dbReference>
<dbReference type="Pfam" id="PF13180">
    <property type="entry name" value="PDZ_2"/>
    <property type="match status" value="1"/>
</dbReference>
<dbReference type="RefSeq" id="WP_013138188.1">
    <property type="nucleotide sequence ID" value="NC_014168.1"/>
</dbReference>
<feature type="region of interest" description="Disordered" evidence="4">
    <location>
        <begin position="1"/>
        <end position="97"/>
    </location>
</feature>
<comment type="similarity">
    <text evidence="1">Belongs to the peptidase S1C family.</text>
</comment>
<dbReference type="eggNOG" id="COG0265">
    <property type="taxonomic scope" value="Bacteria"/>
</dbReference>
<evidence type="ECO:0000259" key="6">
    <source>
        <dbReference type="PROSITE" id="PS50106"/>
    </source>
</evidence>
<keyword evidence="5" id="KW-0472">Membrane</keyword>
<dbReference type="SMART" id="SM00228">
    <property type="entry name" value="PDZ"/>
    <property type="match status" value="1"/>
</dbReference>
<name>D6ZFL0_SEGRD</name>
<dbReference type="GO" id="GO:0004252">
    <property type="term" value="F:serine-type endopeptidase activity"/>
    <property type="evidence" value="ECO:0007669"/>
    <property type="project" value="InterPro"/>
</dbReference>
<proteinExistence type="inferred from homology"/>
<dbReference type="PRINTS" id="PR00834">
    <property type="entry name" value="PROTEASES2C"/>
</dbReference>
<evidence type="ECO:0000256" key="5">
    <source>
        <dbReference type="SAM" id="Phobius"/>
    </source>
</evidence>
<evidence type="ECO:0000313" key="7">
    <source>
        <dbReference type="EMBL" id="ADG97734.1"/>
    </source>
</evidence>
<dbReference type="Pfam" id="PF13365">
    <property type="entry name" value="Trypsin_2"/>
    <property type="match status" value="1"/>
</dbReference>
<reference evidence="7 8" key="1">
    <citation type="journal article" date="2010" name="Stand. Genomic Sci.">
        <title>Complete genome sequence of Segniliparus rotundus type strain (CDC 1076).</title>
        <authorList>
            <person name="Sikorski J."/>
            <person name="Lapidus A."/>
            <person name="Copeland A."/>
            <person name="Misra M."/>
            <person name="Glavina Del Rio T."/>
            <person name="Nolan M."/>
            <person name="Lucas S."/>
            <person name="Chen F."/>
            <person name="Tice H."/>
            <person name="Cheng J.F."/>
            <person name="Jando M."/>
            <person name="Schneider S."/>
            <person name="Bruce D."/>
            <person name="Goodwin L."/>
            <person name="Pitluck S."/>
            <person name="Liolios K."/>
            <person name="Mikhailova N."/>
            <person name="Pati A."/>
            <person name="Ivanova N."/>
            <person name="Mavromatis K."/>
            <person name="Chen A."/>
            <person name="Palaniappan K."/>
            <person name="Chertkov O."/>
            <person name="Land M."/>
            <person name="Hauser L."/>
            <person name="Chang Y.J."/>
            <person name="Jeffries C.D."/>
            <person name="Brettin T."/>
            <person name="Detter J.C."/>
            <person name="Han C."/>
            <person name="Rohde M."/>
            <person name="Goker M."/>
            <person name="Bristow J."/>
            <person name="Eisen J.A."/>
            <person name="Markowitz V."/>
            <person name="Hugenholtz P."/>
            <person name="Kyrpides N.C."/>
            <person name="Klenk H.P."/>
        </authorList>
    </citation>
    <scope>NUCLEOTIDE SEQUENCE [LARGE SCALE GENOMIC DNA]</scope>
    <source>
        <strain evidence="8">ATCC BAA-972 / CDC 1076 / CIP 108378 / DSM 44985 / JCM 13578</strain>
    </source>
</reference>
<dbReference type="InterPro" id="IPR043504">
    <property type="entry name" value="Peptidase_S1_PA_chymotrypsin"/>
</dbReference>
<sequence length="471" mass="47005">MSEDPNAADVRPGQNGPQTQGGPQDLDATAPLPQQACAPQHAQGPAEHWMWSRQGQPGPAPQDHGQQQQQHMPGFTPWHAPAPGAEPASFHRVPAKERGGSGRALGLTALVAVFASGVGAVGGAGLVYALDHRAAAHSALANGADGGPFGSKGVPAAVDGRPMSVAEVAALVQPEVVQIEVNVPDGHITGSGVILSADGKILTNNHVVSEAASGGAVMQVHLHDGATLPASVVATDPDTDLAVIQAKGRTDLPVAKLGSSADLTVGQDVVAIGSPMGLEGTVTRGIVSALRRPVAAGGEDGGAKTSALEAIQTDASINPGNSGGALVNMQGQVVGINFMIYTLGSDRQGQSGSIGLGFAIPIDLAKHVADQLIQNGKATHASLGVTVRGTDPSASVRGVSVLSVNSGSGAEAAGISVGSVITKVDGRPIDGTVGLVAVVRGHSPGEKIRVTYIDGASDGAERTVPVTLGMA</sequence>
<dbReference type="PROSITE" id="PS50106">
    <property type="entry name" value="PDZ"/>
    <property type="match status" value="1"/>
</dbReference>
<dbReference type="InterPro" id="IPR001478">
    <property type="entry name" value="PDZ"/>
</dbReference>
<feature type="domain" description="PDZ" evidence="6">
    <location>
        <begin position="372"/>
        <end position="431"/>
    </location>
</feature>
<accession>D6ZFL0</accession>
<dbReference type="AlphaFoldDB" id="D6ZFL0"/>